<dbReference type="InterPro" id="IPR000980">
    <property type="entry name" value="SH2"/>
</dbReference>
<keyword evidence="8" id="KW-0238">DNA-binding</keyword>
<dbReference type="InterPro" id="IPR008967">
    <property type="entry name" value="p53-like_TF_DNA-bd_sf"/>
</dbReference>
<dbReference type="InterPro" id="IPR012345">
    <property type="entry name" value="STAT_TF_DNA-bd_N"/>
</dbReference>
<protein>
    <recommendedName>
        <fullName evidence="14">SH2 domain-containing protein</fullName>
    </recommendedName>
</protein>
<dbReference type="Pfam" id="PF00017">
    <property type="entry name" value="SH2"/>
    <property type="match status" value="1"/>
</dbReference>
<keyword evidence="11" id="KW-0539">Nucleus</keyword>
<dbReference type="InterPro" id="IPR001217">
    <property type="entry name" value="STAT"/>
</dbReference>
<evidence type="ECO:0000256" key="9">
    <source>
        <dbReference type="ARBA" id="ARBA00023159"/>
    </source>
</evidence>
<accession>A0ABP1PLR2</accession>
<dbReference type="Gene3D" id="3.30.505.10">
    <property type="entry name" value="SH2 domain"/>
    <property type="match status" value="1"/>
</dbReference>
<feature type="compositionally biased region" description="Polar residues" evidence="13">
    <location>
        <begin position="689"/>
        <end position="700"/>
    </location>
</feature>
<evidence type="ECO:0000256" key="11">
    <source>
        <dbReference type="ARBA" id="ARBA00023242"/>
    </source>
</evidence>
<evidence type="ECO:0000256" key="2">
    <source>
        <dbReference type="ARBA" id="ARBA00004496"/>
    </source>
</evidence>
<keyword evidence="5" id="KW-0597">Phosphoprotein</keyword>
<evidence type="ECO:0000256" key="13">
    <source>
        <dbReference type="SAM" id="MobiDB-lite"/>
    </source>
</evidence>
<reference evidence="15 16" key="1">
    <citation type="submission" date="2024-08" db="EMBL/GenBank/DDBJ databases">
        <authorList>
            <person name="Cucini C."/>
            <person name="Frati F."/>
        </authorList>
    </citation>
    <scope>NUCLEOTIDE SEQUENCE [LARGE SCALE GENOMIC DNA]</scope>
</reference>
<dbReference type="PANTHER" id="PTHR11801">
    <property type="entry name" value="SIGNAL TRANSDUCER AND ACTIVATOR OF TRANSCRIPTION"/>
    <property type="match status" value="1"/>
</dbReference>
<dbReference type="PROSITE" id="PS50001">
    <property type="entry name" value="SH2"/>
    <property type="match status" value="1"/>
</dbReference>
<comment type="caution">
    <text evidence="15">The sequence shown here is derived from an EMBL/GenBank/DDBJ whole genome shotgun (WGS) entry which is preliminary data.</text>
</comment>
<evidence type="ECO:0000259" key="14">
    <source>
        <dbReference type="PROSITE" id="PS50001"/>
    </source>
</evidence>
<evidence type="ECO:0000256" key="5">
    <source>
        <dbReference type="ARBA" id="ARBA00022553"/>
    </source>
</evidence>
<sequence length="743" mass="85349">MDPLEVTGTEPMSNFIQKLENDVVNCETVEIMLKTLEEKSELTISRVYIHQMKTAIDELEMLQYTNEVQQYQEQGLKIVTKKQDLIKIFDDILSSSLKMIPFIQNYFKCYRREQQLHAIGIDSESQLVSLKRALMLTSQMLNFFQEIGVIIQQAIETFDVERIRQCNNENSYYFNTYCSNVSVENEYETNFQTCKAEFENLVILIYKKFSLIVTQQPDQVIQTKTVHSACPSITLLNFNNIFTSSIPIYVYLINEQFVNTIGEVLPDKIEICGTLVPAQENVTDEGVQEMSSTRKRRRQVESFKKQKLKYVSVKPFGMDPNVMSPDTGLKVENVASSSSPSQSKPPEFSMHLALIIRKVERLKIIGQKENEEKVTKEKYCFLFVAELPIYNQIVKAWTISLPIVVTTHASHNERAWATIAWDNAFPAVGRNGFEVQPTANLSQIREMLNGLFKVWVRAELKPLQGKCEIQLKPSHEKCIMDKLNQLTDFDSNEISWDQLVRKREDDSTSFWRYFYRAAMIVKGHLSEAWVNGYVEGFISWEEARELLIRQNKPGTFLVRFSDSEPGSISLVLLADNGNVYRMTPLEFYKQKSFVESRASLLLQLNTKDKKTGKDVFRWVYPDICKKVAFEIFYKPKNSQDKEKQQKPHYSTVRSVLHEGKGDEPSLPCATNSCDVMVEEVNENSLCPQQSLDTQAHSPGNDQAFGGEGERTSDSDNISQFENTQDSQTEGGSDLDWLDKLLIV</sequence>
<dbReference type="SUPFAM" id="SSF55550">
    <property type="entry name" value="SH2 domain"/>
    <property type="match status" value="1"/>
</dbReference>
<evidence type="ECO:0000313" key="15">
    <source>
        <dbReference type="EMBL" id="CAL8070810.1"/>
    </source>
</evidence>
<evidence type="ECO:0000256" key="4">
    <source>
        <dbReference type="ARBA" id="ARBA00022490"/>
    </source>
</evidence>
<dbReference type="SUPFAM" id="SSF49417">
    <property type="entry name" value="p53-like transcription factors"/>
    <property type="match status" value="1"/>
</dbReference>
<keyword evidence="10" id="KW-0804">Transcription</keyword>
<evidence type="ECO:0000313" key="16">
    <source>
        <dbReference type="Proteomes" id="UP001642540"/>
    </source>
</evidence>
<comment type="subcellular location">
    <subcellularLocation>
        <location evidence="2">Cytoplasm</location>
    </subcellularLocation>
    <subcellularLocation>
        <location evidence="1">Nucleus</location>
    </subcellularLocation>
</comment>
<organism evidence="15 16">
    <name type="scientific">Orchesella dallaii</name>
    <dbReference type="NCBI Taxonomy" id="48710"/>
    <lineage>
        <taxon>Eukaryota</taxon>
        <taxon>Metazoa</taxon>
        <taxon>Ecdysozoa</taxon>
        <taxon>Arthropoda</taxon>
        <taxon>Hexapoda</taxon>
        <taxon>Collembola</taxon>
        <taxon>Entomobryomorpha</taxon>
        <taxon>Entomobryoidea</taxon>
        <taxon>Orchesellidae</taxon>
        <taxon>Orchesellinae</taxon>
        <taxon>Orchesella</taxon>
    </lineage>
</organism>
<evidence type="ECO:0000256" key="6">
    <source>
        <dbReference type="ARBA" id="ARBA00022999"/>
    </source>
</evidence>
<evidence type="ECO:0000256" key="8">
    <source>
        <dbReference type="ARBA" id="ARBA00023125"/>
    </source>
</evidence>
<evidence type="ECO:0000256" key="1">
    <source>
        <dbReference type="ARBA" id="ARBA00004123"/>
    </source>
</evidence>
<evidence type="ECO:0000256" key="12">
    <source>
        <dbReference type="PROSITE-ProRule" id="PRU00191"/>
    </source>
</evidence>
<evidence type="ECO:0000256" key="10">
    <source>
        <dbReference type="ARBA" id="ARBA00023163"/>
    </source>
</evidence>
<gene>
    <name evidence="15" type="ORF">ODALV1_LOCUS1440</name>
</gene>
<dbReference type="Proteomes" id="UP001642540">
    <property type="component" value="Unassembled WGS sequence"/>
</dbReference>
<keyword evidence="16" id="KW-1185">Reference proteome</keyword>
<dbReference type="Gene3D" id="2.60.40.630">
    <property type="entry name" value="STAT transcription factor, DNA-binding domain"/>
    <property type="match status" value="1"/>
</dbReference>
<dbReference type="Gene3D" id="1.10.238.10">
    <property type="entry name" value="EF-hand"/>
    <property type="match status" value="1"/>
</dbReference>
<evidence type="ECO:0000256" key="7">
    <source>
        <dbReference type="ARBA" id="ARBA00023015"/>
    </source>
</evidence>
<proteinExistence type="inferred from homology"/>
<comment type="similarity">
    <text evidence="3">Belongs to the transcription factor STAT family.</text>
</comment>
<evidence type="ECO:0000256" key="3">
    <source>
        <dbReference type="ARBA" id="ARBA00005586"/>
    </source>
</evidence>
<keyword evidence="6 12" id="KW-0727">SH2 domain</keyword>
<feature type="compositionally biased region" description="Polar residues" evidence="13">
    <location>
        <begin position="714"/>
        <end position="730"/>
    </location>
</feature>
<feature type="region of interest" description="Disordered" evidence="13">
    <location>
        <begin position="689"/>
        <end position="734"/>
    </location>
</feature>
<name>A0ABP1PLR2_9HEXA</name>
<keyword evidence="7" id="KW-0805">Transcription regulation</keyword>
<dbReference type="EMBL" id="CAXLJM020000004">
    <property type="protein sequence ID" value="CAL8070810.1"/>
    <property type="molecule type" value="Genomic_DNA"/>
</dbReference>
<feature type="domain" description="SH2" evidence="14">
    <location>
        <begin position="529"/>
        <end position="579"/>
    </location>
</feature>
<dbReference type="InterPro" id="IPR036860">
    <property type="entry name" value="SH2_dom_sf"/>
</dbReference>
<keyword evidence="4" id="KW-0963">Cytoplasm</keyword>
<keyword evidence="9" id="KW-0010">Activator</keyword>